<proteinExistence type="predicted"/>
<dbReference type="InterPro" id="IPR015943">
    <property type="entry name" value="WD40/YVTN_repeat-like_dom_sf"/>
</dbReference>
<dbReference type="InterPro" id="IPR056884">
    <property type="entry name" value="NPHP3-like_N"/>
</dbReference>
<evidence type="ECO:0000259" key="5">
    <source>
        <dbReference type="PROSITE" id="PS50837"/>
    </source>
</evidence>
<evidence type="ECO:0000256" key="3">
    <source>
        <dbReference type="PROSITE-ProRule" id="PRU00221"/>
    </source>
</evidence>
<evidence type="ECO:0000313" key="6">
    <source>
        <dbReference type="EMBL" id="KAF2229457.1"/>
    </source>
</evidence>
<dbReference type="InterPro" id="IPR027417">
    <property type="entry name" value="P-loop_NTPase"/>
</dbReference>
<dbReference type="InterPro" id="IPR001680">
    <property type="entry name" value="WD40_rpt"/>
</dbReference>
<dbReference type="InterPro" id="IPR007111">
    <property type="entry name" value="NACHT_NTPase"/>
</dbReference>
<gene>
    <name evidence="6" type="ORF">EV356DRAFT_475377</name>
</gene>
<dbReference type="AlphaFoldDB" id="A0A6A6GUT9"/>
<evidence type="ECO:0000313" key="7">
    <source>
        <dbReference type="Proteomes" id="UP000800092"/>
    </source>
</evidence>
<dbReference type="CDD" id="cd00200">
    <property type="entry name" value="WD40"/>
    <property type="match status" value="1"/>
</dbReference>
<feature type="domain" description="NACHT" evidence="5">
    <location>
        <begin position="89"/>
        <end position="251"/>
    </location>
</feature>
<dbReference type="InterPro" id="IPR019775">
    <property type="entry name" value="WD40_repeat_CS"/>
</dbReference>
<sequence>MQPPADHTVTYTGNRAEGNSTNHYGHNYNNVHYHGKPDCNQCLRDLIVTDPRNDKARIEKDKDRLLKQCYGWILEDANFQRWRAKGDARLLWIKGDPGKGKTMMTMGLIHELSSRNRSSNAISKMLGKIKRASQPCLLAYFFCQSTRPELNNAASVLRGLIYLLVVQRKDLMRHIQKRYKAIGSKLFEGPNAIYALKEILSDILNDSTLPTTYLLVDALDECTSGLSELLHIITADSLAQRSRVKWLITSRNLPSIEQSLHTSSMSDRISLELNASHISKAVTAFIDFKMQRLAAVQNDPELRKEVQQVLCKKAEGTFLWVSLVCKELETVEHYRVKDVLRELPPGLDPLYERMMGQILAQKHRQTTQFCKDILQSVRLAYRPLQLQEVVVAAGLPKDQFRDVQGVIDLVSRCGSFLVVRDDTLFFVHLSARDYFTSGNGQRVLKDTVAAQHRQITNRLLDAMDSTLQRDMCSLQKPRTLTQEAVGRIERSVLPRITYACEYWIDHLSACPKDSDSILLDDGKAHRFLQKHLLHWLEAMSLLRKVPNALAVIRKLQSILTKSKSILLSQMVHDMLRFIMWGGAVMEKAPLQVYYSALLFAPERSIVRRQFIQEMPDWLKVRSEIDRDWGSLLQTLEGHTGWVISVAFSPQGDRLASASDDETVRLWDANTGRPLQTLKGHTGSVMSVAFSPQGDQLASALDNGTVRLWDANTGRLLQTLKGYTGSGHTGWVISVAFSLQGDQLASASDDKTTVQLWDANMGRPLQTLKGHTGWVRSVAFSPQGD</sequence>
<dbReference type="Gene3D" id="3.40.50.300">
    <property type="entry name" value="P-loop containing nucleotide triphosphate hydrolases"/>
    <property type="match status" value="1"/>
</dbReference>
<dbReference type="PANTHER" id="PTHR10039">
    <property type="entry name" value="AMELOGENIN"/>
    <property type="match status" value="1"/>
</dbReference>
<dbReference type="Pfam" id="PF00400">
    <property type="entry name" value="WD40"/>
    <property type="match status" value="4"/>
</dbReference>
<dbReference type="OrthoDB" id="538223at2759"/>
<evidence type="ECO:0000256" key="1">
    <source>
        <dbReference type="ARBA" id="ARBA00022574"/>
    </source>
</evidence>
<evidence type="ECO:0000256" key="4">
    <source>
        <dbReference type="SAM" id="MobiDB-lite"/>
    </source>
</evidence>
<dbReference type="SMART" id="SM00320">
    <property type="entry name" value="WD40"/>
    <property type="match status" value="4"/>
</dbReference>
<dbReference type="InterPro" id="IPR036322">
    <property type="entry name" value="WD40_repeat_dom_sf"/>
</dbReference>
<dbReference type="PROSITE" id="PS50294">
    <property type="entry name" value="WD_REPEATS_REGION"/>
    <property type="match status" value="2"/>
</dbReference>
<organism evidence="6 7">
    <name type="scientific">Viridothelium virens</name>
    <name type="common">Speckled blister lichen</name>
    <name type="synonym">Trypethelium virens</name>
    <dbReference type="NCBI Taxonomy" id="1048519"/>
    <lineage>
        <taxon>Eukaryota</taxon>
        <taxon>Fungi</taxon>
        <taxon>Dikarya</taxon>
        <taxon>Ascomycota</taxon>
        <taxon>Pezizomycotina</taxon>
        <taxon>Dothideomycetes</taxon>
        <taxon>Dothideomycetes incertae sedis</taxon>
        <taxon>Trypetheliales</taxon>
        <taxon>Trypetheliaceae</taxon>
        <taxon>Viridothelium</taxon>
    </lineage>
</organism>
<feature type="repeat" description="WD" evidence="3">
    <location>
        <begin position="677"/>
        <end position="718"/>
    </location>
</feature>
<dbReference type="Pfam" id="PF24883">
    <property type="entry name" value="NPHP3_N"/>
    <property type="match status" value="1"/>
</dbReference>
<dbReference type="PROSITE" id="PS50082">
    <property type="entry name" value="WD_REPEATS_2"/>
    <property type="match status" value="3"/>
</dbReference>
<dbReference type="PANTHER" id="PTHR10039:SF14">
    <property type="entry name" value="NACHT DOMAIN-CONTAINING PROTEIN"/>
    <property type="match status" value="1"/>
</dbReference>
<protein>
    <recommendedName>
        <fullName evidence="5">NACHT domain-containing protein</fullName>
    </recommendedName>
</protein>
<dbReference type="Proteomes" id="UP000800092">
    <property type="component" value="Unassembled WGS sequence"/>
</dbReference>
<dbReference type="PROSITE" id="PS50837">
    <property type="entry name" value="NACHT"/>
    <property type="match status" value="1"/>
</dbReference>
<keyword evidence="7" id="KW-1185">Reference proteome</keyword>
<name>A0A6A6GUT9_VIRVR</name>
<keyword evidence="2" id="KW-0677">Repeat</keyword>
<dbReference type="PROSITE" id="PS00678">
    <property type="entry name" value="WD_REPEATS_1"/>
    <property type="match status" value="2"/>
</dbReference>
<feature type="compositionally biased region" description="Polar residues" evidence="4">
    <location>
        <begin position="9"/>
        <end position="20"/>
    </location>
</feature>
<dbReference type="SUPFAM" id="SSF52540">
    <property type="entry name" value="P-loop containing nucleoside triphosphate hydrolases"/>
    <property type="match status" value="1"/>
</dbReference>
<dbReference type="EMBL" id="ML991863">
    <property type="protein sequence ID" value="KAF2229457.1"/>
    <property type="molecule type" value="Genomic_DNA"/>
</dbReference>
<feature type="region of interest" description="Disordered" evidence="4">
    <location>
        <begin position="1"/>
        <end position="20"/>
    </location>
</feature>
<reference evidence="6" key="1">
    <citation type="journal article" date="2020" name="Stud. Mycol.">
        <title>101 Dothideomycetes genomes: a test case for predicting lifestyles and emergence of pathogens.</title>
        <authorList>
            <person name="Haridas S."/>
            <person name="Albert R."/>
            <person name="Binder M."/>
            <person name="Bloem J."/>
            <person name="Labutti K."/>
            <person name="Salamov A."/>
            <person name="Andreopoulos B."/>
            <person name="Baker S."/>
            <person name="Barry K."/>
            <person name="Bills G."/>
            <person name="Bluhm B."/>
            <person name="Cannon C."/>
            <person name="Castanera R."/>
            <person name="Culley D."/>
            <person name="Daum C."/>
            <person name="Ezra D."/>
            <person name="Gonzalez J."/>
            <person name="Henrissat B."/>
            <person name="Kuo A."/>
            <person name="Liang C."/>
            <person name="Lipzen A."/>
            <person name="Lutzoni F."/>
            <person name="Magnuson J."/>
            <person name="Mondo S."/>
            <person name="Nolan M."/>
            <person name="Ohm R."/>
            <person name="Pangilinan J."/>
            <person name="Park H.-J."/>
            <person name="Ramirez L."/>
            <person name="Alfaro M."/>
            <person name="Sun H."/>
            <person name="Tritt A."/>
            <person name="Yoshinaga Y."/>
            <person name="Zwiers L.-H."/>
            <person name="Turgeon B."/>
            <person name="Goodwin S."/>
            <person name="Spatafora J."/>
            <person name="Crous P."/>
            <person name="Grigoriev I."/>
        </authorList>
    </citation>
    <scope>NUCLEOTIDE SEQUENCE</scope>
    <source>
        <strain evidence="6">Tuck. ex Michener</strain>
    </source>
</reference>
<feature type="repeat" description="WD" evidence="3">
    <location>
        <begin position="724"/>
        <end position="766"/>
    </location>
</feature>
<feature type="repeat" description="WD" evidence="3">
    <location>
        <begin position="635"/>
        <end position="676"/>
    </location>
</feature>
<keyword evidence="1 3" id="KW-0853">WD repeat</keyword>
<dbReference type="SUPFAM" id="SSF50978">
    <property type="entry name" value="WD40 repeat-like"/>
    <property type="match status" value="1"/>
</dbReference>
<accession>A0A6A6GUT9</accession>
<dbReference type="Gene3D" id="2.130.10.10">
    <property type="entry name" value="YVTN repeat-like/Quinoprotein amine dehydrogenase"/>
    <property type="match status" value="2"/>
</dbReference>
<evidence type="ECO:0000256" key="2">
    <source>
        <dbReference type="ARBA" id="ARBA00022737"/>
    </source>
</evidence>